<comment type="caution">
    <text evidence="1">The sequence shown here is derived from an EMBL/GenBank/DDBJ whole genome shotgun (WGS) entry which is preliminary data.</text>
</comment>
<dbReference type="PANTHER" id="PTHR47582">
    <property type="entry name" value="P450, PUTATIVE (EUROFUNG)-RELATED"/>
    <property type="match status" value="1"/>
</dbReference>
<gene>
    <name evidence="1" type="ORF">PG993_010861</name>
</gene>
<sequence>MLDIDLAIVAEPTGQWQQPYTYEYAHSNTALIPVLQRQVRTLSVSLIIVKFFSQFMGVSQPALDIMGRDPIEDYGFVRQITLETIKGLAPGPNLDDLNAKAVNILNASLKHAPAKVKMFGWVSHEIMMATTNAVYGSRNPFNAPAVRAAYYKLEGSLLTLVTGFLPSLFAKEALTARRVITEAFLKSMPKTALKKEHQSTRETDTSILFRLVFLWKMSPGWKPEAPSV</sequence>
<protein>
    <submittedName>
        <fullName evidence="1">Uncharacterized protein</fullName>
    </submittedName>
</protein>
<dbReference type="Proteomes" id="UP001444661">
    <property type="component" value="Unassembled WGS sequence"/>
</dbReference>
<keyword evidence="2" id="KW-1185">Reference proteome</keyword>
<evidence type="ECO:0000313" key="2">
    <source>
        <dbReference type="Proteomes" id="UP001444661"/>
    </source>
</evidence>
<organism evidence="1 2">
    <name type="scientific">Apiospora rasikravindrae</name>
    <dbReference type="NCBI Taxonomy" id="990691"/>
    <lineage>
        <taxon>Eukaryota</taxon>
        <taxon>Fungi</taxon>
        <taxon>Dikarya</taxon>
        <taxon>Ascomycota</taxon>
        <taxon>Pezizomycotina</taxon>
        <taxon>Sordariomycetes</taxon>
        <taxon>Xylariomycetidae</taxon>
        <taxon>Amphisphaeriales</taxon>
        <taxon>Apiosporaceae</taxon>
        <taxon>Apiospora</taxon>
    </lineage>
</organism>
<dbReference type="EMBL" id="JAQQWK010000010">
    <property type="protein sequence ID" value="KAK8029570.1"/>
    <property type="molecule type" value="Genomic_DNA"/>
</dbReference>
<name>A0ABR1SCH9_9PEZI</name>
<accession>A0ABR1SCH9</accession>
<dbReference type="PANTHER" id="PTHR47582:SF1">
    <property type="entry name" value="P450, PUTATIVE (EUROFUNG)-RELATED"/>
    <property type="match status" value="1"/>
</dbReference>
<dbReference type="InterPro" id="IPR053007">
    <property type="entry name" value="CYP450_monoxygenase_sec-met"/>
</dbReference>
<evidence type="ECO:0000313" key="1">
    <source>
        <dbReference type="EMBL" id="KAK8029570.1"/>
    </source>
</evidence>
<proteinExistence type="predicted"/>
<reference evidence="1 2" key="1">
    <citation type="submission" date="2023-01" db="EMBL/GenBank/DDBJ databases">
        <title>Analysis of 21 Apiospora genomes using comparative genomics revels a genus with tremendous synthesis potential of carbohydrate active enzymes and secondary metabolites.</title>
        <authorList>
            <person name="Sorensen T."/>
        </authorList>
    </citation>
    <scope>NUCLEOTIDE SEQUENCE [LARGE SCALE GENOMIC DNA]</scope>
    <source>
        <strain evidence="1 2">CBS 33761</strain>
    </source>
</reference>